<dbReference type="PANTHER" id="PTHR34182:SF1">
    <property type="entry name" value="PROTEIN-EXPORT MEMBRANE PROTEIN SECG"/>
    <property type="match status" value="1"/>
</dbReference>
<evidence type="ECO:0000256" key="7">
    <source>
        <dbReference type="ARBA" id="ARBA00022989"/>
    </source>
</evidence>
<keyword evidence="8" id="KW-0811">Translocation</keyword>
<evidence type="ECO:0000313" key="11">
    <source>
        <dbReference type="EMBL" id="MPN16892.1"/>
    </source>
</evidence>
<keyword evidence="3" id="KW-0813">Transport</keyword>
<dbReference type="GO" id="GO:0005886">
    <property type="term" value="C:plasma membrane"/>
    <property type="evidence" value="ECO:0007669"/>
    <property type="project" value="UniProtKB-SubCell"/>
</dbReference>
<proteinExistence type="inferred from homology"/>
<comment type="subcellular location">
    <subcellularLocation>
        <location evidence="1">Cell membrane</location>
        <topology evidence="1">Multi-pass membrane protein</topology>
    </subcellularLocation>
</comment>
<organism evidence="11">
    <name type="scientific">bioreactor metagenome</name>
    <dbReference type="NCBI Taxonomy" id="1076179"/>
    <lineage>
        <taxon>unclassified sequences</taxon>
        <taxon>metagenomes</taxon>
        <taxon>ecological metagenomes</taxon>
    </lineage>
</organism>
<keyword evidence="6" id="KW-0653">Protein transport</keyword>
<keyword evidence="4" id="KW-1003">Cell membrane</keyword>
<keyword evidence="9 10" id="KW-0472">Membrane</keyword>
<dbReference type="GO" id="GO:0009306">
    <property type="term" value="P:protein secretion"/>
    <property type="evidence" value="ECO:0007669"/>
    <property type="project" value="InterPro"/>
</dbReference>
<evidence type="ECO:0000256" key="5">
    <source>
        <dbReference type="ARBA" id="ARBA00022692"/>
    </source>
</evidence>
<name>A0A645FTB6_9ZZZZ</name>
<keyword evidence="5 10" id="KW-0812">Transmembrane</keyword>
<dbReference type="InterPro" id="IPR004692">
    <property type="entry name" value="SecG"/>
</dbReference>
<evidence type="ECO:0000256" key="3">
    <source>
        <dbReference type="ARBA" id="ARBA00022448"/>
    </source>
</evidence>
<comment type="similarity">
    <text evidence="2">Belongs to the SecG family.</text>
</comment>
<dbReference type="GO" id="GO:0043952">
    <property type="term" value="P:protein transport by the Sec complex"/>
    <property type="evidence" value="ECO:0007669"/>
    <property type="project" value="TreeGrafter"/>
</dbReference>
<dbReference type="Pfam" id="PF03840">
    <property type="entry name" value="SecG"/>
    <property type="match status" value="1"/>
</dbReference>
<evidence type="ECO:0000256" key="4">
    <source>
        <dbReference type="ARBA" id="ARBA00022475"/>
    </source>
</evidence>
<comment type="caution">
    <text evidence="11">The sequence shown here is derived from an EMBL/GenBank/DDBJ whole genome shotgun (WGS) entry which is preliminary data.</text>
</comment>
<evidence type="ECO:0000256" key="2">
    <source>
        <dbReference type="ARBA" id="ARBA00008445"/>
    </source>
</evidence>
<protein>
    <recommendedName>
        <fullName evidence="12">Protein-export membrane protein SecG</fullName>
    </recommendedName>
</protein>
<dbReference type="EMBL" id="VSSQ01063897">
    <property type="protein sequence ID" value="MPN16892.1"/>
    <property type="molecule type" value="Genomic_DNA"/>
</dbReference>
<dbReference type="PANTHER" id="PTHR34182">
    <property type="entry name" value="PROTEIN-EXPORT MEMBRANE PROTEIN SECG"/>
    <property type="match status" value="1"/>
</dbReference>
<feature type="transmembrane region" description="Helical" evidence="10">
    <location>
        <begin position="6"/>
        <end position="25"/>
    </location>
</feature>
<dbReference type="NCBIfam" id="TIGR00810">
    <property type="entry name" value="secG"/>
    <property type="match status" value="1"/>
</dbReference>
<reference evidence="11" key="1">
    <citation type="submission" date="2019-08" db="EMBL/GenBank/DDBJ databases">
        <authorList>
            <person name="Kucharzyk K."/>
            <person name="Murdoch R.W."/>
            <person name="Higgins S."/>
            <person name="Loffler F."/>
        </authorList>
    </citation>
    <scope>NUCLEOTIDE SEQUENCE</scope>
</reference>
<evidence type="ECO:0000256" key="1">
    <source>
        <dbReference type="ARBA" id="ARBA00004651"/>
    </source>
</evidence>
<sequence length="83" mass="9019">MSTYQIVLASLLIVSAIIIIVVVLLQESKTAGLSGAIAGGADTFFGKNKGRTIEAKLEKWTKYVAIFFFIVSIVTTFLMLFLS</sequence>
<evidence type="ECO:0000256" key="6">
    <source>
        <dbReference type="ARBA" id="ARBA00022927"/>
    </source>
</evidence>
<evidence type="ECO:0000256" key="10">
    <source>
        <dbReference type="SAM" id="Phobius"/>
    </source>
</evidence>
<accession>A0A645FTB6</accession>
<keyword evidence="7 10" id="KW-1133">Transmembrane helix</keyword>
<dbReference type="PRINTS" id="PR01651">
    <property type="entry name" value="SECGEXPORT"/>
</dbReference>
<gene>
    <name evidence="11" type="primary">secG_15</name>
    <name evidence="11" type="ORF">SDC9_164239</name>
</gene>
<dbReference type="GO" id="GO:0015450">
    <property type="term" value="F:protein-transporting ATPase activity"/>
    <property type="evidence" value="ECO:0007669"/>
    <property type="project" value="InterPro"/>
</dbReference>
<feature type="transmembrane region" description="Helical" evidence="10">
    <location>
        <begin position="63"/>
        <end position="82"/>
    </location>
</feature>
<dbReference type="AlphaFoldDB" id="A0A645FTB6"/>
<evidence type="ECO:0000256" key="9">
    <source>
        <dbReference type="ARBA" id="ARBA00023136"/>
    </source>
</evidence>
<dbReference type="GO" id="GO:0065002">
    <property type="term" value="P:intracellular protein transmembrane transport"/>
    <property type="evidence" value="ECO:0007669"/>
    <property type="project" value="TreeGrafter"/>
</dbReference>
<evidence type="ECO:0008006" key="12">
    <source>
        <dbReference type="Google" id="ProtNLM"/>
    </source>
</evidence>
<evidence type="ECO:0000256" key="8">
    <source>
        <dbReference type="ARBA" id="ARBA00023010"/>
    </source>
</evidence>